<feature type="domain" description="ABC transporter" evidence="8">
    <location>
        <begin position="345"/>
        <end position="583"/>
    </location>
</feature>
<dbReference type="InterPro" id="IPR017871">
    <property type="entry name" value="ABC_transporter-like_CS"/>
</dbReference>
<dbReference type="Pfam" id="PF00005">
    <property type="entry name" value="ABC_tran"/>
    <property type="match status" value="1"/>
</dbReference>
<dbReference type="SUPFAM" id="SSF52540">
    <property type="entry name" value="P-loop containing nucleoside triphosphate hydrolases"/>
    <property type="match status" value="1"/>
</dbReference>
<keyword evidence="5 7" id="KW-1133">Transmembrane helix</keyword>
<dbReference type="CDD" id="cd03228">
    <property type="entry name" value="ABCC_MRP_Like"/>
    <property type="match status" value="1"/>
</dbReference>
<organism evidence="10 11">
    <name type="scientific">Paenibacillus glacialis</name>
    <dbReference type="NCBI Taxonomy" id="494026"/>
    <lineage>
        <taxon>Bacteria</taxon>
        <taxon>Bacillati</taxon>
        <taxon>Bacillota</taxon>
        <taxon>Bacilli</taxon>
        <taxon>Bacillales</taxon>
        <taxon>Paenibacillaceae</taxon>
        <taxon>Paenibacillus</taxon>
    </lineage>
</organism>
<dbReference type="SMART" id="SM00382">
    <property type="entry name" value="AAA"/>
    <property type="match status" value="1"/>
</dbReference>
<dbReference type="InterPro" id="IPR003593">
    <property type="entry name" value="AAA+_ATPase"/>
</dbReference>
<dbReference type="Proteomes" id="UP000076967">
    <property type="component" value="Unassembled WGS sequence"/>
</dbReference>
<dbReference type="InterPro" id="IPR039421">
    <property type="entry name" value="Type_1_exporter"/>
</dbReference>
<evidence type="ECO:0000256" key="6">
    <source>
        <dbReference type="ARBA" id="ARBA00023136"/>
    </source>
</evidence>
<keyword evidence="3" id="KW-0547">Nucleotide-binding</keyword>
<dbReference type="EMBL" id="LVJH01000025">
    <property type="protein sequence ID" value="OAB42019.1"/>
    <property type="molecule type" value="Genomic_DNA"/>
</dbReference>
<dbReference type="GO" id="GO:0005886">
    <property type="term" value="C:plasma membrane"/>
    <property type="evidence" value="ECO:0007669"/>
    <property type="project" value="UniProtKB-SubCell"/>
</dbReference>
<evidence type="ECO:0000256" key="4">
    <source>
        <dbReference type="ARBA" id="ARBA00022840"/>
    </source>
</evidence>
<dbReference type="PROSITE" id="PS00211">
    <property type="entry name" value="ABC_TRANSPORTER_1"/>
    <property type="match status" value="1"/>
</dbReference>
<keyword evidence="11" id="KW-1185">Reference proteome</keyword>
<dbReference type="PROSITE" id="PS50893">
    <property type="entry name" value="ABC_TRANSPORTER_2"/>
    <property type="match status" value="1"/>
</dbReference>
<feature type="transmembrane region" description="Helical" evidence="7">
    <location>
        <begin position="256"/>
        <end position="274"/>
    </location>
</feature>
<reference evidence="10 11" key="1">
    <citation type="submission" date="2016-03" db="EMBL/GenBank/DDBJ databases">
        <title>Draft genome sequence of Paenibacillus glacialis DSM 22343.</title>
        <authorList>
            <person name="Shin S.-K."/>
            <person name="Yi H."/>
        </authorList>
    </citation>
    <scope>NUCLEOTIDE SEQUENCE [LARGE SCALE GENOMIC DNA]</scope>
    <source>
        <strain evidence="10 11">DSM 22343</strain>
    </source>
</reference>
<dbReference type="InterPro" id="IPR011527">
    <property type="entry name" value="ABC1_TM_dom"/>
</dbReference>
<protein>
    <submittedName>
        <fullName evidence="10">Multidrug ABC transporter</fullName>
    </submittedName>
</protein>
<dbReference type="GO" id="GO:0140359">
    <property type="term" value="F:ABC-type transporter activity"/>
    <property type="evidence" value="ECO:0007669"/>
    <property type="project" value="InterPro"/>
</dbReference>
<dbReference type="SUPFAM" id="SSF90123">
    <property type="entry name" value="ABC transporter transmembrane region"/>
    <property type="match status" value="1"/>
</dbReference>
<dbReference type="PROSITE" id="PS50929">
    <property type="entry name" value="ABC_TM1F"/>
    <property type="match status" value="1"/>
</dbReference>
<proteinExistence type="predicted"/>
<comment type="caution">
    <text evidence="10">The sequence shown here is derived from an EMBL/GenBank/DDBJ whole genome shotgun (WGS) entry which is preliminary data.</text>
</comment>
<dbReference type="OrthoDB" id="9806127at2"/>
<dbReference type="Gene3D" id="1.20.1560.10">
    <property type="entry name" value="ABC transporter type 1, transmembrane domain"/>
    <property type="match status" value="1"/>
</dbReference>
<evidence type="ECO:0000256" key="2">
    <source>
        <dbReference type="ARBA" id="ARBA00022692"/>
    </source>
</evidence>
<evidence type="ECO:0000256" key="5">
    <source>
        <dbReference type="ARBA" id="ARBA00022989"/>
    </source>
</evidence>
<dbReference type="AlphaFoldDB" id="A0A168KHH8"/>
<dbReference type="PANTHER" id="PTHR24221:SF654">
    <property type="entry name" value="ATP-BINDING CASSETTE SUB-FAMILY B MEMBER 6"/>
    <property type="match status" value="1"/>
</dbReference>
<dbReference type="InterPro" id="IPR036640">
    <property type="entry name" value="ABC1_TM_sf"/>
</dbReference>
<feature type="transmembrane region" description="Helical" evidence="7">
    <location>
        <begin position="58"/>
        <end position="79"/>
    </location>
</feature>
<dbReference type="Gene3D" id="3.40.50.300">
    <property type="entry name" value="P-loop containing nucleotide triphosphate hydrolases"/>
    <property type="match status" value="1"/>
</dbReference>
<comment type="subcellular location">
    <subcellularLocation>
        <location evidence="1">Cell membrane</location>
        <topology evidence="1">Multi-pass membrane protein</topology>
    </subcellularLocation>
</comment>
<evidence type="ECO:0000256" key="7">
    <source>
        <dbReference type="SAM" id="Phobius"/>
    </source>
</evidence>
<evidence type="ECO:0000259" key="8">
    <source>
        <dbReference type="PROSITE" id="PS50893"/>
    </source>
</evidence>
<evidence type="ECO:0000256" key="3">
    <source>
        <dbReference type="ARBA" id="ARBA00022741"/>
    </source>
</evidence>
<dbReference type="InterPro" id="IPR027417">
    <property type="entry name" value="P-loop_NTPase"/>
</dbReference>
<feature type="transmembrane region" description="Helical" evidence="7">
    <location>
        <begin position="162"/>
        <end position="178"/>
    </location>
</feature>
<dbReference type="GO" id="GO:0016887">
    <property type="term" value="F:ATP hydrolysis activity"/>
    <property type="evidence" value="ECO:0007669"/>
    <property type="project" value="InterPro"/>
</dbReference>
<name>A0A168KHH8_9BACL</name>
<evidence type="ECO:0000259" key="9">
    <source>
        <dbReference type="PROSITE" id="PS50929"/>
    </source>
</evidence>
<feature type="domain" description="ABC transmembrane type-1" evidence="9">
    <location>
        <begin position="214"/>
        <end position="309"/>
    </location>
</feature>
<keyword evidence="4" id="KW-0067">ATP-binding</keyword>
<sequence length="589" mass="67352">MKSFKHTMKYAGQAFNKVYCFNKPIVWLSIFTSLVLAFQSNVNIFFSKWIVDQLSTKNLYWLLGGIVLFILFQTTRLLIESYSTLKIRRMQMSFSVHCENELVNLVAKTELVNKEHPQYTGDFSYWSFINSKYMDSYTTLTQLIKQCLIASISLTYLLYSHLYIGLLALCVGVLKGIYDLQAVRQRVTINEQLTRQSRGYFYYFDLLTSSQTQKEITVFQLVSYFRQKWMSKKDEANTLSMQLEKLNLKRQASGELLSIISSGVVIVITALLIIKGNLTIGDYVAITMALSMTEGNITMMFVSMARLAENAAHLERIHEIETNVHAATQESRQIMPKPFSFQDKLEIRNLTFRYPNREEPALMNISGEIRKGEMIAILGGNGSGKSTLIKLLVGLYLSERDSIFYDGVCVHELDRVDMWNKTSVVFQDFIKYMTDVRDNIAVGNVAEVNNTDKLYSALEKVGLSNAFKNGLETKLGMLEDNAVNLSGGQWQRLALSRVFISDNHELVVFDEPTSALDPVGEVSIMNEILDHCHGKTVLMVSHRVGIARRADRIFVMDGGRLVESGKHEDLLNINGLYHEMWYQQKQWYD</sequence>
<feature type="transmembrane region" description="Helical" evidence="7">
    <location>
        <begin position="25"/>
        <end position="46"/>
    </location>
</feature>
<keyword evidence="2 7" id="KW-0812">Transmembrane</keyword>
<dbReference type="GO" id="GO:0005524">
    <property type="term" value="F:ATP binding"/>
    <property type="evidence" value="ECO:0007669"/>
    <property type="project" value="UniProtKB-KW"/>
</dbReference>
<dbReference type="GO" id="GO:0034040">
    <property type="term" value="F:ATPase-coupled lipid transmembrane transporter activity"/>
    <property type="evidence" value="ECO:0007669"/>
    <property type="project" value="TreeGrafter"/>
</dbReference>
<keyword evidence="6 7" id="KW-0472">Membrane</keyword>
<dbReference type="PANTHER" id="PTHR24221">
    <property type="entry name" value="ATP-BINDING CASSETTE SUB-FAMILY B"/>
    <property type="match status" value="1"/>
</dbReference>
<evidence type="ECO:0000256" key="1">
    <source>
        <dbReference type="ARBA" id="ARBA00004651"/>
    </source>
</evidence>
<gene>
    <name evidence="10" type="ORF">PGLA_14480</name>
</gene>
<evidence type="ECO:0000313" key="10">
    <source>
        <dbReference type="EMBL" id="OAB42019.1"/>
    </source>
</evidence>
<dbReference type="RefSeq" id="WP_068533883.1">
    <property type="nucleotide sequence ID" value="NZ_LVJH01000025.1"/>
</dbReference>
<dbReference type="InterPro" id="IPR003439">
    <property type="entry name" value="ABC_transporter-like_ATP-bd"/>
</dbReference>
<dbReference type="STRING" id="494026.PGLA_14480"/>
<evidence type="ECO:0000313" key="11">
    <source>
        <dbReference type="Proteomes" id="UP000076967"/>
    </source>
</evidence>
<accession>A0A168KHH8</accession>